<feature type="compositionally biased region" description="Polar residues" evidence="3">
    <location>
        <begin position="248"/>
        <end position="267"/>
    </location>
</feature>
<dbReference type="GO" id="GO:0006396">
    <property type="term" value="P:RNA processing"/>
    <property type="evidence" value="ECO:0007669"/>
    <property type="project" value="InterPro"/>
</dbReference>
<evidence type="ECO:0000313" key="6">
    <source>
        <dbReference type="Proteomes" id="UP001151582"/>
    </source>
</evidence>
<comment type="caution">
    <text evidence="5">The sequence shown here is derived from an EMBL/GenBank/DDBJ whole genome shotgun (WGS) entry which is preliminary data.</text>
</comment>
<sequence>MGRHWNHGSGSSQSQRDNDDVNDLQSIHVFGYEARLFDDPTMACALERHGERLVPWLDGQPLSNEPLWLDRYDVCHILDDPALLHKPSTADLVFRLDTAYDPWRYEALNHLRAPLVKCLAEPLLLKQNQQFNQPSPPRTLNWHGDIPHDMLRPDSQRQVDIVYKTAKCVADTMQQAQRTDPSARQSQTHPLEGVIQGKQSHNPLFEFLHRTNALHPYYLHLRWLCQAGLAWSDEDDSSDTENEAPACSISQRTPMTPLSTTDAQSLARTTGVSQVAISDQLDSPTLGLPLSPARQQERQAKARLLAERLRARRAARQGSE</sequence>
<evidence type="ECO:0000259" key="4">
    <source>
        <dbReference type="SMART" id="SM01141"/>
    </source>
</evidence>
<feature type="region of interest" description="Disordered" evidence="3">
    <location>
        <begin position="281"/>
        <end position="301"/>
    </location>
</feature>
<dbReference type="SUPFAM" id="SSF109905">
    <property type="entry name" value="Surp module (SWAP domain)"/>
    <property type="match status" value="1"/>
</dbReference>
<evidence type="ECO:0000256" key="2">
    <source>
        <dbReference type="ARBA" id="ARBA00023163"/>
    </source>
</evidence>
<feature type="domain" description="Suppressor of white apricot N-terminal" evidence="4">
    <location>
        <begin position="25"/>
        <end position="137"/>
    </location>
</feature>
<dbReference type="Proteomes" id="UP001151582">
    <property type="component" value="Unassembled WGS sequence"/>
</dbReference>
<protein>
    <recommendedName>
        <fullName evidence="4">Suppressor of white apricot N-terminal domain-containing protein</fullName>
    </recommendedName>
</protein>
<accession>A0A9W8E6P1</accession>
<reference evidence="5" key="1">
    <citation type="submission" date="2022-07" db="EMBL/GenBank/DDBJ databases">
        <title>Phylogenomic reconstructions and comparative analyses of Kickxellomycotina fungi.</title>
        <authorList>
            <person name="Reynolds N.K."/>
            <person name="Stajich J.E."/>
            <person name="Barry K."/>
            <person name="Grigoriev I.V."/>
            <person name="Crous P."/>
            <person name="Smith M.E."/>
        </authorList>
    </citation>
    <scope>NUCLEOTIDE SEQUENCE</scope>
    <source>
        <strain evidence="5">RSA 567</strain>
    </source>
</reference>
<dbReference type="SMART" id="SM01141">
    <property type="entry name" value="DRY_EERY"/>
    <property type="match status" value="1"/>
</dbReference>
<feature type="region of interest" description="Disordered" evidence="3">
    <location>
        <begin position="232"/>
        <end position="267"/>
    </location>
</feature>
<dbReference type="Gene3D" id="1.10.10.790">
    <property type="entry name" value="Surp module"/>
    <property type="match status" value="1"/>
</dbReference>
<dbReference type="InterPro" id="IPR019147">
    <property type="entry name" value="SWAP_N_domain"/>
</dbReference>
<dbReference type="InterPro" id="IPR000061">
    <property type="entry name" value="Surp"/>
</dbReference>
<dbReference type="Pfam" id="PF09750">
    <property type="entry name" value="DRY_EERY"/>
    <property type="match status" value="1"/>
</dbReference>
<evidence type="ECO:0000313" key="5">
    <source>
        <dbReference type="EMBL" id="KAJ1973806.1"/>
    </source>
</evidence>
<proteinExistence type="predicted"/>
<organism evidence="5 6">
    <name type="scientific">Dimargaris verticillata</name>
    <dbReference type="NCBI Taxonomy" id="2761393"/>
    <lineage>
        <taxon>Eukaryota</taxon>
        <taxon>Fungi</taxon>
        <taxon>Fungi incertae sedis</taxon>
        <taxon>Zoopagomycota</taxon>
        <taxon>Kickxellomycotina</taxon>
        <taxon>Dimargaritomycetes</taxon>
        <taxon>Dimargaritales</taxon>
        <taxon>Dimargaritaceae</taxon>
        <taxon>Dimargaris</taxon>
    </lineage>
</organism>
<keyword evidence="6" id="KW-1185">Reference proteome</keyword>
<keyword evidence="2" id="KW-0804">Transcription</keyword>
<dbReference type="EMBL" id="JANBQB010000754">
    <property type="protein sequence ID" value="KAJ1973806.1"/>
    <property type="molecule type" value="Genomic_DNA"/>
</dbReference>
<dbReference type="Pfam" id="PF01805">
    <property type="entry name" value="Surp"/>
    <property type="match status" value="1"/>
</dbReference>
<dbReference type="InterPro" id="IPR035967">
    <property type="entry name" value="SWAP/Surp_sf"/>
</dbReference>
<evidence type="ECO:0000256" key="3">
    <source>
        <dbReference type="SAM" id="MobiDB-lite"/>
    </source>
</evidence>
<name>A0A9W8E6P1_9FUNG</name>
<feature type="region of interest" description="Disordered" evidence="3">
    <location>
        <begin position="1"/>
        <end position="20"/>
    </location>
</feature>
<gene>
    <name evidence="5" type="ORF">H4R34_004949</name>
</gene>
<dbReference type="OrthoDB" id="447637at2759"/>
<evidence type="ECO:0000256" key="1">
    <source>
        <dbReference type="ARBA" id="ARBA00023015"/>
    </source>
</evidence>
<dbReference type="GO" id="GO:0003723">
    <property type="term" value="F:RNA binding"/>
    <property type="evidence" value="ECO:0007669"/>
    <property type="project" value="InterPro"/>
</dbReference>
<feature type="compositionally biased region" description="Acidic residues" evidence="3">
    <location>
        <begin position="232"/>
        <end position="242"/>
    </location>
</feature>
<keyword evidence="1" id="KW-0805">Transcription regulation</keyword>
<dbReference type="AlphaFoldDB" id="A0A9W8E6P1"/>